<keyword evidence="9" id="KW-1208">Phospholipid metabolism</keyword>
<proteinExistence type="predicted"/>
<keyword evidence="3" id="KW-0808">Transferase</keyword>
<dbReference type="EC" id="2.7.8.41" evidence="10"/>
<evidence type="ECO:0000256" key="1">
    <source>
        <dbReference type="ARBA" id="ARBA00004141"/>
    </source>
</evidence>
<protein>
    <recommendedName>
        <fullName evidence="10">cardiolipin synthase (CMP-forming)</fullName>
        <ecNumber evidence="10">2.7.8.41</ecNumber>
    </recommendedName>
</protein>
<dbReference type="PANTHER" id="PTHR14269:SF60">
    <property type="entry name" value="CARDIOLIPIN SYNTHASE (CMP-FORMING)"/>
    <property type="match status" value="1"/>
</dbReference>
<keyword evidence="2" id="KW-0444">Lipid biosynthesis</keyword>
<dbReference type="Proteomes" id="UP001176961">
    <property type="component" value="Unassembled WGS sequence"/>
</dbReference>
<evidence type="ECO:0000256" key="2">
    <source>
        <dbReference type="ARBA" id="ARBA00022516"/>
    </source>
</evidence>
<keyword evidence="13" id="KW-1185">Reference proteome</keyword>
<evidence type="ECO:0000256" key="8">
    <source>
        <dbReference type="ARBA" id="ARBA00023209"/>
    </source>
</evidence>
<keyword evidence="7" id="KW-0472">Membrane</keyword>
<name>A0AA36DTW7_CYLNA</name>
<accession>A0AA36DTW7</accession>
<dbReference type="GO" id="GO:0032049">
    <property type="term" value="P:cardiolipin biosynthetic process"/>
    <property type="evidence" value="ECO:0007669"/>
    <property type="project" value="TreeGrafter"/>
</dbReference>
<dbReference type="PANTHER" id="PTHR14269">
    <property type="entry name" value="CDP-DIACYLGLYCEROL--GLYCEROL-3-PHOSPHATE 3-PHOSPHATIDYLTRANSFERASE-RELATED"/>
    <property type="match status" value="1"/>
</dbReference>
<dbReference type="AlphaFoldDB" id="A0AA36DTW7"/>
<keyword evidence="8" id="KW-0594">Phospholipid biosynthesis</keyword>
<dbReference type="Gene3D" id="1.20.120.1760">
    <property type="match status" value="1"/>
</dbReference>
<evidence type="ECO:0000313" key="12">
    <source>
        <dbReference type="EMBL" id="CAJ0591992.1"/>
    </source>
</evidence>
<evidence type="ECO:0000256" key="9">
    <source>
        <dbReference type="ARBA" id="ARBA00023264"/>
    </source>
</evidence>
<evidence type="ECO:0000256" key="7">
    <source>
        <dbReference type="ARBA" id="ARBA00023136"/>
    </source>
</evidence>
<comment type="caution">
    <text evidence="12">The sequence shown here is derived from an EMBL/GenBank/DDBJ whole genome shotgun (WGS) entry which is preliminary data.</text>
</comment>
<sequence>MLGCQRLLHPLRPFLLNGAIGRYSLQRLAVHDLILSRINAVSSRSRDVFRTASSSFDPNISAAEKMLSPSESGRYKMMTIPNALCLVRIAATPVVGYLVVQHHFPLAFGLFVAAGFTDMLDGLIARNLPGQKSLLGSVLDPIADKFLVSVMFITMSCANLIPWPLTAVVLLRDVCLLLGGFYKRYRSLEPPVTLRRYFNPEVSSMQVVPTLIGKLNTVLELSVVAGSLAIPVFGLSEPYTQLAYGLCWVTAFTTIYSGLQYASGQALRKI</sequence>
<dbReference type="InterPro" id="IPR000462">
    <property type="entry name" value="CDP-OH_P_trans"/>
</dbReference>
<organism evidence="12 13">
    <name type="scientific">Cylicocyclus nassatus</name>
    <name type="common">Nematode worm</name>
    <dbReference type="NCBI Taxonomy" id="53992"/>
    <lineage>
        <taxon>Eukaryota</taxon>
        <taxon>Metazoa</taxon>
        <taxon>Ecdysozoa</taxon>
        <taxon>Nematoda</taxon>
        <taxon>Chromadorea</taxon>
        <taxon>Rhabditida</taxon>
        <taxon>Rhabditina</taxon>
        <taxon>Rhabditomorpha</taxon>
        <taxon>Strongyloidea</taxon>
        <taxon>Strongylidae</taxon>
        <taxon>Cylicocyclus</taxon>
    </lineage>
</organism>
<comment type="catalytic activity">
    <reaction evidence="11">
        <text>a CDP-1,2-diacyl-sn-glycerol + a 1,2-diacyl-sn-glycero-3-phospho-(1'-sn-glycerol) = a cardiolipin + CMP + H(+)</text>
        <dbReference type="Rhea" id="RHEA:32931"/>
        <dbReference type="ChEBI" id="CHEBI:15378"/>
        <dbReference type="ChEBI" id="CHEBI:58332"/>
        <dbReference type="ChEBI" id="CHEBI:60377"/>
        <dbReference type="ChEBI" id="CHEBI:62237"/>
        <dbReference type="ChEBI" id="CHEBI:64716"/>
        <dbReference type="EC" id="2.7.8.41"/>
    </reaction>
</comment>
<dbReference type="EMBL" id="CATQJL010000001">
    <property type="protein sequence ID" value="CAJ0591992.1"/>
    <property type="molecule type" value="Genomic_DNA"/>
</dbReference>
<evidence type="ECO:0000313" key="13">
    <source>
        <dbReference type="Proteomes" id="UP001176961"/>
    </source>
</evidence>
<keyword evidence="6" id="KW-0443">Lipid metabolism</keyword>
<keyword evidence="5" id="KW-1133">Transmembrane helix</keyword>
<dbReference type="InterPro" id="IPR043130">
    <property type="entry name" value="CDP-OH_PTrfase_TM_dom"/>
</dbReference>
<dbReference type="GO" id="GO:0005739">
    <property type="term" value="C:mitochondrion"/>
    <property type="evidence" value="ECO:0007669"/>
    <property type="project" value="TreeGrafter"/>
</dbReference>
<evidence type="ECO:0000256" key="10">
    <source>
        <dbReference type="ARBA" id="ARBA00039001"/>
    </source>
</evidence>
<reference evidence="12" key="1">
    <citation type="submission" date="2023-07" db="EMBL/GenBank/DDBJ databases">
        <authorList>
            <consortium name="CYATHOMIX"/>
        </authorList>
    </citation>
    <scope>NUCLEOTIDE SEQUENCE</scope>
    <source>
        <strain evidence="12">N/A</strain>
    </source>
</reference>
<evidence type="ECO:0000256" key="5">
    <source>
        <dbReference type="ARBA" id="ARBA00022989"/>
    </source>
</evidence>
<dbReference type="InterPro" id="IPR050324">
    <property type="entry name" value="CDP-alcohol_PTase-I"/>
</dbReference>
<evidence type="ECO:0000256" key="6">
    <source>
        <dbReference type="ARBA" id="ARBA00023098"/>
    </source>
</evidence>
<dbReference type="GO" id="GO:0043337">
    <property type="term" value="F:cardiolipin synthase (CMP-forming)"/>
    <property type="evidence" value="ECO:0007669"/>
    <property type="project" value="UniProtKB-EC"/>
</dbReference>
<keyword evidence="4" id="KW-0812">Transmembrane</keyword>
<gene>
    <name evidence="12" type="ORF">CYNAS_LOCUS3975</name>
</gene>
<evidence type="ECO:0000256" key="3">
    <source>
        <dbReference type="ARBA" id="ARBA00022679"/>
    </source>
</evidence>
<dbReference type="Pfam" id="PF01066">
    <property type="entry name" value="CDP-OH_P_transf"/>
    <property type="match status" value="1"/>
</dbReference>
<dbReference type="GO" id="GO:0016020">
    <property type="term" value="C:membrane"/>
    <property type="evidence" value="ECO:0007669"/>
    <property type="project" value="UniProtKB-SubCell"/>
</dbReference>
<evidence type="ECO:0000256" key="11">
    <source>
        <dbReference type="ARBA" id="ARBA00047433"/>
    </source>
</evidence>
<comment type="subcellular location">
    <subcellularLocation>
        <location evidence="1">Membrane</location>
        <topology evidence="1">Multi-pass membrane protein</topology>
    </subcellularLocation>
</comment>
<evidence type="ECO:0000256" key="4">
    <source>
        <dbReference type="ARBA" id="ARBA00022692"/>
    </source>
</evidence>